<reference evidence="2" key="2">
    <citation type="journal article" date="2023" name="Science">
        <title>Genomic signatures of disease resistance in endangered staghorn corals.</title>
        <authorList>
            <person name="Vollmer S.V."/>
            <person name="Selwyn J.D."/>
            <person name="Despard B.A."/>
            <person name="Roesel C.L."/>
        </authorList>
    </citation>
    <scope>NUCLEOTIDE SEQUENCE</scope>
    <source>
        <strain evidence="2">K2</strain>
    </source>
</reference>
<dbReference type="CDD" id="cd03714">
    <property type="entry name" value="RT_DIRS1"/>
    <property type="match status" value="1"/>
</dbReference>
<evidence type="ECO:0000313" key="3">
    <source>
        <dbReference type="Proteomes" id="UP001249851"/>
    </source>
</evidence>
<organism evidence="2 3">
    <name type="scientific">Acropora cervicornis</name>
    <name type="common">Staghorn coral</name>
    <dbReference type="NCBI Taxonomy" id="6130"/>
    <lineage>
        <taxon>Eukaryota</taxon>
        <taxon>Metazoa</taxon>
        <taxon>Cnidaria</taxon>
        <taxon>Anthozoa</taxon>
        <taxon>Hexacorallia</taxon>
        <taxon>Scleractinia</taxon>
        <taxon>Astrocoeniina</taxon>
        <taxon>Acroporidae</taxon>
        <taxon>Acropora</taxon>
    </lineage>
</organism>
<dbReference type="InterPro" id="IPR043502">
    <property type="entry name" value="DNA/RNA_pol_sf"/>
</dbReference>
<dbReference type="Gene3D" id="3.10.10.10">
    <property type="entry name" value="HIV Type 1 Reverse Transcriptase, subunit A, domain 1"/>
    <property type="match status" value="1"/>
</dbReference>
<dbReference type="SUPFAM" id="SSF56672">
    <property type="entry name" value="DNA/RNA polymerases"/>
    <property type="match status" value="1"/>
</dbReference>
<evidence type="ECO:0000313" key="2">
    <source>
        <dbReference type="EMBL" id="KAK2546744.1"/>
    </source>
</evidence>
<dbReference type="GO" id="GO:0006259">
    <property type="term" value="P:DNA metabolic process"/>
    <property type="evidence" value="ECO:0007669"/>
    <property type="project" value="UniProtKB-ARBA"/>
</dbReference>
<dbReference type="Gene3D" id="3.30.70.270">
    <property type="match status" value="1"/>
</dbReference>
<dbReference type="GO" id="GO:0003676">
    <property type="term" value="F:nucleic acid binding"/>
    <property type="evidence" value="ECO:0007669"/>
    <property type="project" value="InterPro"/>
</dbReference>
<dbReference type="InterPro" id="IPR000477">
    <property type="entry name" value="RT_dom"/>
</dbReference>
<accession>A0AAD9PPQ0</accession>
<dbReference type="PANTHER" id="PTHR33050:SF7">
    <property type="entry name" value="RIBONUCLEASE H"/>
    <property type="match status" value="1"/>
</dbReference>
<gene>
    <name evidence="2" type="ORF">P5673_033616</name>
</gene>
<comment type="caution">
    <text evidence="2">The sequence shown here is derived from an EMBL/GenBank/DDBJ whole genome shotgun (WGS) entry which is preliminary data.</text>
</comment>
<dbReference type="AlphaFoldDB" id="A0AAD9PPQ0"/>
<evidence type="ECO:0000259" key="1">
    <source>
        <dbReference type="PROSITE" id="PS50878"/>
    </source>
</evidence>
<sequence length="411" mass="46494">MDLKDAYLSVPIHAGHSKYLRFEWESDLWEFTCLPFGLSSAPRVFTKVMKPVIGRVRSQGIRSVIYLDDMAVISPSNDQSNLDSQFVIETLQSVGFLINWEKSVLKPCKWIQFLGFTIDSSSMTVSLLQEKLNKLIERASATLHHPKRSIREVAEVIGLIVSTFPAIKLARLHYRHLEFSKVNALKENLNDFDAACSLSQEAKDELEWFSTRCYLYNGTSIKKHSSVMVLTADASQSGWGVTFEYQLTNGEWSIVEKKQHINWLELQTVLLGLQSFLSSSCGGNVIKVFCDNSTAVAYVNNMGGKIVSLNCITYSIWELCLSFDCSIEAFHVPGVQNVCADRLSRKHESSLEWKLHPTVFKWIAEHYFAPDTDLFASRLNYQVGRYVSWKPDPSAWAVDAFSVVWSDPSSG</sequence>
<reference evidence="2" key="1">
    <citation type="journal article" date="2023" name="G3 (Bethesda)">
        <title>Whole genome assembly and annotation of the endangered Caribbean coral Acropora cervicornis.</title>
        <authorList>
            <person name="Selwyn J.D."/>
            <person name="Vollmer S.V."/>
        </authorList>
    </citation>
    <scope>NUCLEOTIDE SEQUENCE</scope>
    <source>
        <strain evidence="2">K2</strain>
    </source>
</reference>
<dbReference type="PANTHER" id="PTHR33050">
    <property type="entry name" value="REVERSE TRANSCRIPTASE DOMAIN-CONTAINING PROTEIN"/>
    <property type="match status" value="1"/>
</dbReference>
<name>A0AAD9PPQ0_ACRCE</name>
<dbReference type="Pfam" id="PF00078">
    <property type="entry name" value="RVT_1"/>
    <property type="match status" value="1"/>
</dbReference>
<feature type="domain" description="Reverse transcriptase" evidence="1">
    <location>
        <begin position="1"/>
        <end position="118"/>
    </location>
</feature>
<keyword evidence="3" id="KW-1185">Reference proteome</keyword>
<dbReference type="InterPro" id="IPR043128">
    <property type="entry name" value="Rev_trsase/Diguanyl_cyclase"/>
</dbReference>
<dbReference type="InterPro" id="IPR036397">
    <property type="entry name" value="RNaseH_sf"/>
</dbReference>
<dbReference type="CDD" id="cd09275">
    <property type="entry name" value="RNase_HI_RT_DIRS1"/>
    <property type="match status" value="1"/>
</dbReference>
<dbReference type="Proteomes" id="UP001249851">
    <property type="component" value="Unassembled WGS sequence"/>
</dbReference>
<protein>
    <submittedName>
        <fullName evidence="2">Enzymatic polyprotein</fullName>
    </submittedName>
</protein>
<proteinExistence type="predicted"/>
<dbReference type="Gene3D" id="3.30.420.10">
    <property type="entry name" value="Ribonuclease H-like superfamily/Ribonuclease H"/>
    <property type="match status" value="1"/>
</dbReference>
<dbReference type="PROSITE" id="PS50878">
    <property type="entry name" value="RT_POL"/>
    <property type="match status" value="1"/>
</dbReference>
<dbReference type="EMBL" id="JARQWQ010000301">
    <property type="protein sequence ID" value="KAK2546744.1"/>
    <property type="molecule type" value="Genomic_DNA"/>
</dbReference>
<dbReference type="InterPro" id="IPR052055">
    <property type="entry name" value="Hepadnavirus_pol/RT"/>
</dbReference>